<dbReference type="KEGG" id="vg:40085863"/>
<organism evidence="1 2">
    <name type="scientific">Acidovorax phage ACP17</name>
    <dbReference type="NCBI Taxonomy" id="2010329"/>
    <lineage>
        <taxon>Viruses</taxon>
        <taxon>Duplodnaviria</taxon>
        <taxon>Heunggongvirae</taxon>
        <taxon>Uroviricota</taxon>
        <taxon>Caudoviricetes</taxon>
        <taxon>Busanvirus</taxon>
        <taxon>Busanvirus ACP17</taxon>
    </lineage>
</organism>
<sequence>MSKTHFIVHNAEIYAVPDSFVLVTDENVFFGMLLEVCVSPSSRFDDYMGAMQLLSRILKGQKMLVDSQVAQLMGSVTDVSFREIPQV</sequence>
<dbReference type="Proteomes" id="UP000224101">
    <property type="component" value="Segment"/>
</dbReference>
<dbReference type="RefSeq" id="YP_009609778.1">
    <property type="nucleotide sequence ID" value="NC_041997.1"/>
</dbReference>
<evidence type="ECO:0000313" key="1">
    <source>
        <dbReference type="EMBL" id="ASD50460.1"/>
    </source>
</evidence>
<protein>
    <submittedName>
        <fullName evidence="1">Uncharacterized protein</fullName>
    </submittedName>
</protein>
<reference evidence="1 2" key="1">
    <citation type="submission" date="2017-08" db="EMBL/GenBank/DDBJ databases">
        <title>Characterization and complete genome sequence of novel bacteriophage infecting the causal agent of bacterial fruit blotch, Acidovorax citrulli.</title>
        <authorList>
            <person name="Midani A.R."/>
            <person name="Park S.-H."/>
            <person name="Choi T.-J."/>
        </authorList>
    </citation>
    <scope>NUCLEOTIDE SEQUENCE [LARGE SCALE GENOMIC DNA]</scope>
</reference>
<proteinExistence type="predicted"/>
<dbReference type="GeneID" id="40085863"/>
<dbReference type="EMBL" id="KY979132">
    <property type="protein sequence ID" value="ASD50460.1"/>
    <property type="molecule type" value="Genomic_DNA"/>
</dbReference>
<name>A0A218M334_9CAUD</name>
<evidence type="ECO:0000313" key="2">
    <source>
        <dbReference type="Proteomes" id="UP000224101"/>
    </source>
</evidence>
<keyword evidence="2" id="KW-1185">Reference proteome</keyword>
<accession>A0A218M334</accession>